<evidence type="ECO:0000313" key="1">
    <source>
        <dbReference type="EMBL" id="MBD3108678.1"/>
    </source>
</evidence>
<dbReference type="AlphaFoldDB" id="A0A927CVQ9"/>
<dbReference type="EMBL" id="JACXSI010000022">
    <property type="protein sequence ID" value="MBD3108678.1"/>
    <property type="molecule type" value="Genomic_DNA"/>
</dbReference>
<organism evidence="1 2">
    <name type="scientific">Peribacillus faecalis</name>
    <dbReference type="NCBI Taxonomy" id="2772559"/>
    <lineage>
        <taxon>Bacteria</taxon>
        <taxon>Bacillati</taxon>
        <taxon>Bacillota</taxon>
        <taxon>Bacilli</taxon>
        <taxon>Bacillales</taxon>
        <taxon>Bacillaceae</taxon>
        <taxon>Peribacillus</taxon>
    </lineage>
</organism>
<evidence type="ECO:0000313" key="2">
    <source>
        <dbReference type="Proteomes" id="UP000602076"/>
    </source>
</evidence>
<reference evidence="1" key="1">
    <citation type="submission" date="2020-09" db="EMBL/GenBank/DDBJ databases">
        <title>Bacillus faecalis sp. nov., a moderately halophilic bacterium isolated from cow faeces.</title>
        <authorList>
            <person name="Jiang L."/>
            <person name="Lee J."/>
        </authorList>
    </citation>
    <scope>NUCLEOTIDE SEQUENCE</scope>
    <source>
        <strain evidence="1">AGMB 02131</strain>
    </source>
</reference>
<dbReference type="RefSeq" id="WP_190998216.1">
    <property type="nucleotide sequence ID" value="NZ_JACXSI010000022.1"/>
</dbReference>
<name>A0A927CVQ9_9BACI</name>
<proteinExistence type="predicted"/>
<comment type="caution">
    <text evidence="1">The sequence shown here is derived from an EMBL/GenBank/DDBJ whole genome shotgun (WGS) entry which is preliminary data.</text>
</comment>
<protein>
    <submittedName>
        <fullName evidence="1">Uncharacterized protein</fullName>
    </submittedName>
</protein>
<keyword evidence="2" id="KW-1185">Reference proteome</keyword>
<accession>A0A927CVQ9</accession>
<gene>
    <name evidence="1" type="ORF">IEO70_09890</name>
</gene>
<sequence>MEQLFNKAITSNTKLKQYAENNDEAMFTKNIFPKEFQRIAMDSYRENKNSYTKLLGDKKFYSAVAQEAYKQLRA</sequence>
<dbReference type="Proteomes" id="UP000602076">
    <property type="component" value="Unassembled WGS sequence"/>
</dbReference>